<feature type="compositionally biased region" description="Polar residues" evidence="1">
    <location>
        <begin position="162"/>
        <end position="173"/>
    </location>
</feature>
<reference evidence="3" key="1">
    <citation type="submission" date="2020-12" db="UniProtKB">
        <authorList>
            <consortium name="WormBaseParasite"/>
        </authorList>
    </citation>
    <scope>IDENTIFICATION</scope>
    <source>
        <strain evidence="3">MHco3</strain>
    </source>
</reference>
<feature type="region of interest" description="Disordered" evidence="1">
    <location>
        <begin position="285"/>
        <end position="374"/>
    </location>
</feature>
<feature type="compositionally biased region" description="Pro residues" evidence="1">
    <location>
        <begin position="351"/>
        <end position="370"/>
    </location>
</feature>
<dbReference type="Proteomes" id="UP000025227">
    <property type="component" value="Unplaced"/>
</dbReference>
<feature type="region of interest" description="Disordered" evidence="1">
    <location>
        <begin position="186"/>
        <end position="205"/>
    </location>
</feature>
<name>A0A7I4Y3K4_HAECO</name>
<feature type="region of interest" description="Disordered" evidence="1">
    <location>
        <begin position="122"/>
        <end position="176"/>
    </location>
</feature>
<proteinExistence type="predicted"/>
<feature type="region of interest" description="Disordered" evidence="1">
    <location>
        <begin position="796"/>
        <end position="823"/>
    </location>
</feature>
<organism evidence="2 3">
    <name type="scientific">Haemonchus contortus</name>
    <name type="common">Barber pole worm</name>
    <dbReference type="NCBI Taxonomy" id="6289"/>
    <lineage>
        <taxon>Eukaryota</taxon>
        <taxon>Metazoa</taxon>
        <taxon>Ecdysozoa</taxon>
        <taxon>Nematoda</taxon>
        <taxon>Chromadorea</taxon>
        <taxon>Rhabditida</taxon>
        <taxon>Rhabditina</taxon>
        <taxon>Rhabditomorpha</taxon>
        <taxon>Strongyloidea</taxon>
        <taxon>Trichostrongylidae</taxon>
        <taxon>Haemonchus</taxon>
    </lineage>
</organism>
<dbReference type="OMA" id="KPPSTIM"/>
<evidence type="ECO:0000313" key="2">
    <source>
        <dbReference type="Proteomes" id="UP000025227"/>
    </source>
</evidence>
<feature type="compositionally biased region" description="Low complexity" evidence="1">
    <location>
        <begin position="124"/>
        <end position="161"/>
    </location>
</feature>
<dbReference type="WBParaSite" id="HCON_00038980-00001">
    <property type="protein sequence ID" value="HCON_00038980-00001"/>
    <property type="gene ID" value="HCON_00038980"/>
</dbReference>
<protein>
    <submittedName>
        <fullName evidence="3">Proteoglycan 4-like</fullName>
    </submittedName>
</protein>
<dbReference type="OrthoDB" id="5867623at2759"/>
<feature type="compositionally biased region" description="Polar residues" evidence="1">
    <location>
        <begin position="796"/>
        <end position="807"/>
    </location>
</feature>
<sequence>MKRVRNRVELWTPATILLIGMRQLLLSSILWVTGLAMIKPDLYVWLEQNSYICDQSFFGNGPRFLTPDESKQFSCDCGDPLVSRSACSRKADDLPTCTAIPDLCMKEYIILFTETADRLSQPLTTRASTTEETTTTTTTTTTEATTTEAPSTSVTTTTSRRQSISFRPIQQRQARTRHPVAREFLFRSRSSSRAATTTSPRRQNTFSLQNRFPLRQPTRTRERARPLPRLIPSSRFRSTFRDRFQPFRRRPSTATFIRTTRSTTTVTTPPPETTPTSIMATTTTAEATATTEEPTTTTTSTTTTTTAPTTTTAAPTTTTTITTTVPPTTTTQSTTTTSMTTSQLTTTTPKPTQPPTTAPQPTTTTPPPTVTIPQTTTATPKLIITTPVATTATPKPIVMATLPATTNPAVVTTKRPPAVKPVVPSPTPQKPPSTIMDAIKLTNTEMLLAELTNRILALGNKEPEHPLMDLKEFLVAKGRLHREPDLRAEPTTAIPIITATTGIPFTTTTTTTLRPVTTATMATTTSTTSKSTTVKRETTWTSMPADEEVEPMPEEVHLKEIPVMKPQRIWGTVRKTVLRPEQFVLSTVERQEKGVSQGVSKGTVKEVPHQMVPHQEKSNMSQTVGMEEKPKVTAQPTVFSDPVVAVHSDLVIRKSVESSSQSTPTVMVPQRITPTILAPQQNTPTVMVPQQNTPTVMIPQQEDSVKESSVTLRSHEEAIEYLKSKIEALERRLMGRMDQNVSALKKDRPQGDDFVATDDQVAKIRRQSRIDAEHRIATSEHDSTTDVLSNLDDLSSVEQNSDDQQNVPIARSVRTGRHSSAEDPSVVLADVQAVFTPQDLLSNRRRSSLIS</sequence>
<feature type="compositionally biased region" description="Low complexity" evidence="1">
    <location>
        <begin position="187"/>
        <end position="202"/>
    </location>
</feature>
<evidence type="ECO:0000313" key="3">
    <source>
        <dbReference type="WBParaSite" id="HCON_00038980-00001"/>
    </source>
</evidence>
<accession>A0A7I4Y3K4</accession>
<feature type="compositionally biased region" description="Low complexity" evidence="1">
    <location>
        <begin position="285"/>
        <end position="350"/>
    </location>
</feature>
<keyword evidence="2" id="KW-1185">Reference proteome</keyword>
<dbReference type="AlphaFoldDB" id="A0A7I4Y3K4"/>
<evidence type="ECO:0000256" key="1">
    <source>
        <dbReference type="SAM" id="MobiDB-lite"/>
    </source>
</evidence>